<comment type="caution">
    <text evidence="5">The sequence shown here is derived from an EMBL/GenBank/DDBJ whole genome shotgun (WGS) entry which is preliminary data.</text>
</comment>
<evidence type="ECO:0000313" key="5">
    <source>
        <dbReference type="EMBL" id="PJI91004.1"/>
    </source>
</evidence>
<proteinExistence type="predicted"/>
<dbReference type="InterPro" id="IPR029062">
    <property type="entry name" value="Class_I_gatase-like"/>
</dbReference>
<dbReference type="Gene3D" id="3.40.50.880">
    <property type="match status" value="1"/>
</dbReference>
<dbReference type="SUPFAM" id="SSF52317">
    <property type="entry name" value="Class I glutamine amidotransferase-like"/>
    <property type="match status" value="1"/>
</dbReference>
<dbReference type="Pfam" id="PF12833">
    <property type="entry name" value="HTH_18"/>
    <property type="match status" value="1"/>
</dbReference>
<dbReference type="SMART" id="SM00342">
    <property type="entry name" value="HTH_ARAC"/>
    <property type="match status" value="1"/>
</dbReference>
<feature type="domain" description="HTH araC/xylS-type" evidence="4">
    <location>
        <begin position="216"/>
        <end position="314"/>
    </location>
</feature>
<accession>A0A2M8WJ99</accession>
<dbReference type="InterPro" id="IPR009057">
    <property type="entry name" value="Homeodomain-like_sf"/>
</dbReference>
<keyword evidence="6" id="KW-1185">Reference proteome</keyword>
<dbReference type="GO" id="GO:0003700">
    <property type="term" value="F:DNA-binding transcription factor activity"/>
    <property type="evidence" value="ECO:0007669"/>
    <property type="project" value="InterPro"/>
</dbReference>
<name>A0A2M8WJ99_9MICO</name>
<dbReference type="Pfam" id="PF01965">
    <property type="entry name" value="DJ-1_PfpI"/>
    <property type="match status" value="1"/>
</dbReference>
<dbReference type="InterPro" id="IPR002818">
    <property type="entry name" value="DJ-1/PfpI"/>
</dbReference>
<dbReference type="PROSITE" id="PS01124">
    <property type="entry name" value="HTH_ARAC_FAMILY_2"/>
    <property type="match status" value="1"/>
</dbReference>
<dbReference type="Gene3D" id="1.10.10.60">
    <property type="entry name" value="Homeodomain-like"/>
    <property type="match status" value="1"/>
</dbReference>
<keyword evidence="2" id="KW-0238">DNA-binding</keyword>
<dbReference type="SUPFAM" id="SSF46689">
    <property type="entry name" value="Homeodomain-like"/>
    <property type="match status" value="2"/>
</dbReference>
<dbReference type="Proteomes" id="UP000231586">
    <property type="component" value="Unassembled WGS sequence"/>
</dbReference>
<dbReference type="PANTHER" id="PTHR43130:SF3">
    <property type="entry name" value="HTH-TYPE TRANSCRIPTIONAL REGULATOR RV1931C"/>
    <property type="match status" value="1"/>
</dbReference>
<dbReference type="RefSeq" id="WP_100350404.1">
    <property type="nucleotide sequence ID" value="NZ_PGTZ01000009.1"/>
</dbReference>
<protein>
    <submittedName>
        <fullName evidence="5">Transcriptional regulator GlxA family with amidase domain</fullName>
    </submittedName>
</protein>
<evidence type="ECO:0000313" key="6">
    <source>
        <dbReference type="Proteomes" id="UP000231586"/>
    </source>
</evidence>
<reference evidence="5 6" key="1">
    <citation type="submission" date="2017-11" db="EMBL/GenBank/DDBJ databases">
        <title>Genomic Encyclopedia of Archaeal and Bacterial Type Strains, Phase II (KMG-II): From Individual Species to Whole Genera.</title>
        <authorList>
            <person name="Goeker M."/>
        </authorList>
    </citation>
    <scope>NUCLEOTIDE SEQUENCE [LARGE SCALE GENOMIC DNA]</scope>
    <source>
        <strain evidence="5 6">DSM 22413</strain>
    </source>
</reference>
<dbReference type="OrthoDB" id="3194870at2"/>
<dbReference type="AlphaFoldDB" id="A0A2M8WJ99"/>
<sequence>MTTPHRVAVLAFDGISPFHLSAPSVVLGGVVPGGAGLGYDVVVCAEQPGVLATGGGYAIVVTHGLEALDGAATVVVPSWDLGRDPSPVLLDAVRAAHARGARVVGLCLGAFVVAASGIVDGREVATHWAHEDDLVAGHPRVAVRRDVLWCDLGDVVTSAGTASALDCCLHLVRRDHGASVAARVARRLVLAPHREGTQAQFAPTPNPRVGPDDAVGRAMAWATDRLGDALTLDDLAAAAHLSRRHFSRRFRERTGSAVGDWLVAQRVDRARALLEEGDDPVEAVAAASGLGSAASLRVHFARTLGTTPSAYRRAFRGTPTAGP</sequence>
<keyword evidence="1" id="KW-0805">Transcription regulation</keyword>
<dbReference type="PROSITE" id="PS00041">
    <property type="entry name" value="HTH_ARAC_FAMILY_1"/>
    <property type="match status" value="1"/>
</dbReference>
<dbReference type="InterPro" id="IPR018060">
    <property type="entry name" value="HTH_AraC"/>
</dbReference>
<evidence type="ECO:0000256" key="3">
    <source>
        <dbReference type="ARBA" id="ARBA00023163"/>
    </source>
</evidence>
<evidence type="ECO:0000259" key="4">
    <source>
        <dbReference type="PROSITE" id="PS01124"/>
    </source>
</evidence>
<dbReference type="InterPro" id="IPR018062">
    <property type="entry name" value="HTH_AraC-typ_CS"/>
</dbReference>
<organism evidence="5 6">
    <name type="scientific">Luteimicrobium subarcticum</name>
    <dbReference type="NCBI Taxonomy" id="620910"/>
    <lineage>
        <taxon>Bacteria</taxon>
        <taxon>Bacillati</taxon>
        <taxon>Actinomycetota</taxon>
        <taxon>Actinomycetes</taxon>
        <taxon>Micrococcales</taxon>
        <taxon>Luteimicrobium</taxon>
    </lineage>
</organism>
<keyword evidence="3" id="KW-0804">Transcription</keyword>
<gene>
    <name evidence="5" type="ORF">CLV34_2263</name>
</gene>
<dbReference type="EMBL" id="PGTZ01000009">
    <property type="protein sequence ID" value="PJI91004.1"/>
    <property type="molecule type" value="Genomic_DNA"/>
</dbReference>
<dbReference type="GO" id="GO:0043565">
    <property type="term" value="F:sequence-specific DNA binding"/>
    <property type="evidence" value="ECO:0007669"/>
    <property type="project" value="InterPro"/>
</dbReference>
<dbReference type="PANTHER" id="PTHR43130">
    <property type="entry name" value="ARAC-FAMILY TRANSCRIPTIONAL REGULATOR"/>
    <property type="match status" value="1"/>
</dbReference>
<dbReference type="CDD" id="cd03137">
    <property type="entry name" value="GATase1_AraC_1"/>
    <property type="match status" value="1"/>
</dbReference>
<evidence type="ECO:0000256" key="1">
    <source>
        <dbReference type="ARBA" id="ARBA00023015"/>
    </source>
</evidence>
<dbReference type="InterPro" id="IPR052158">
    <property type="entry name" value="INH-QAR"/>
</dbReference>
<evidence type="ECO:0000256" key="2">
    <source>
        <dbReference type="ARBA" id="ARBA00023125"/>
    </source>
</evidence>